<dbReference type="PANTHER" id="PTHR37817:SF1">
    <property type="entry name" value="N-ACETYLTRANSFERASE EIS"/>
    <property type="match status" value="1"/>
</dbReference>
<evidence type="ECO:0000256" key="1">
    <source>
        <dbReference type="ARBA" id="ARBA00009213"/>
    </source>
</evidence>
<dbReference type="SUPFAM" id="SSF55729">
    <property type="entry name" value="Acyl-CoA N-acyltransferases (Nat)"/>
    <property type="match status" value="1"/>
</dbReference>
<dbReference type="InterPro" id="IPR022902">
    <property type="entry name" value="NAcTrfase_Eis"/>
</dbReference>
<feature type="active site" description="Proton donor" evidence="4">
    <location>
        <position position="124"/>
    </location>
</feature>
<dbReference type="Pfam" id="PF13530">
    <property type="entry name" value="SCP2_2"/>
    <property type="match status" value="1"/>
</dbReference>
<feature type="binding site" evidence="4">
    <location>
        <begin position="83"/>
        <end position="85"/>
    </location>
    <ligand>
        <name>acetyl-CoA</name>
        <dbReference type="ChEBI" id="CHEBI:57288"/>
    </ligand>
</feature>
<dbReference type="Gene3D" id="3.40.630.30">
    <property type="match status" value="2"/>
</dbReference>
<feature type="binding site" evidence="4">
    <location>
        <begin position="91"/>
        <end position="96"/>
    </location>
    <ligand>
        <name>acetyl-CoA</name>
        <dbReference type="ChEBI" id="CHEBI:57288"/>
    </ligand>
</feature>
<accession>A0ABP7U254</accession>
<dbReference type="InterPro" id="IPR041380">
    <property type="entry name" value="Acetyltransf_17"/>
</dbReference>
<reference evidence="7" key="1">
    <citation type="journal article" date="2019" name="Int. J. Syst. Evol. Microbiol.">
        <title>The Global Catalogue of Microorganisms (GCM) 10K type strain sequencing project: providing services to taxonomists for standard genome sequencing and annotation.</title>
        <authorList>
            <consortium name="The Broad Institute Genomics Platform"/>
            <consortium name="The Broad Institute Genome Sequencing Center for Infectious Disease"/>
            <person name="Wu L."/>
            <person name="Ma J."/>
        </authorList>
    </citation>
    <scope>NUCLEOTIDE SEQUENCE [LARGE SCALE GENOMIC DNA]</scope>
    <source>
        <strain evidence="7">JCM 17342</strain>
    </source>
</reference>
<dbReference type="InterPro" id="IPR016181">
    <property type="entry name" value="Acyl_CoA_acyltransferase"/>
</dbReference>
<dbReference type="Pfam" id="PF17668">
    <property type="entry name" value="Acetyltransf_17"/>
    <property type="match status" value="1"/>
</dbReference>
<keyword evidence="7" id="KW-1185">Reference proteome</keyword>
<feature type="binding site" evidence="4">
    <location>
        <begin position="119"/>
        <end position="120"/>
    </location>
    <ligand>
        <name>acetyl-CoA</name>
        <dbReference type="ChEBI" id="CHEBI:57288"/>
    </ligand>
</feature>
<dbReference type="InterPro" id="IPR025559">
    <property type="entry name" value="Eis_dom"/>
</dbReference>
<evidence type="ECO:0000259" key="5">
    <source>
        <dbReference type="PROSITE" id="PS51186"/>
    </source>
</evidence>
<dbReference type="EMBL" id="BAABAL010000026">
    <property type="protein sequence ID" value="GAA4034607.1"/>
    <property type="molecule type" value="Genomic_DNA"/>
</dbReference>
<dbReference type="InterPro" id="IPR036527">
    <property type="entry name" value="SCP2_sterol-bd_dom_sf"/>
</dbReference>
<dbReference type="Pfam" id="PF13527">
    <property type="entry name" value="Acetyltransf_9"/>
    <property type="match status" value="1"/>
</dbReference>
<dbReference type="InterPro" id="IPR051554">
    <property type="entry name" value="Acetyltransferase_Eis"/>
</dbReference>
<comment type="caution">
    <text evidence="6">The sequence shown here is derived from an EMBL/GenBank/DDBJ whole genome shotgun (WGS) entry which is preliminary data.</text>
</comment>
<evidence type="ECO:0000256" key="3">
    <source>
        <dbReference type="ARBA" id="ARBA00023315"/>
    </source>
</evidence>
<dbReference type="Proteomes" id="UP001501747">
    <property type="component" value="Unassembled WGS sequence"/>
</dbReference>
<dbReference type="InterPro" id="IPR000182">
    <property type="entry name" value="GNAT_dom"/>
</dbReference>
<evidence type="ECO:0000256" key="2">
    <source>
        <dbReference type="ARBA" id="ARBA00022679"/>
    </source>
</evidence>
<name>A0ABP7U254_9PSEU</name>
<dbReference type="HAMAP" id="MF_01812">
    <property type="entry name" value="Eis"/>
    <property type="match status" value="1"/>
</dbReference>
<feature type="active site" description="Proton acceptor; via carboxylate" evidence="4">
    <location>
        <position position="404"/>
    </location>
</feature>
<evidence type="ECO:0000256" key="4">
    <source>
        <dbReference type="HAMAP-Rule" id="MF_01812"/>
    </source>
</evidence>
<dbReference type="NCBIfam" id="NF002367">
    <property type="entry name" value="PRK01346.1-4"/>
    <property type="match status" value="1"/>
</dbReference>
<comment type="similarity">
    <text evidence="1 4">Belongs to the acetyltransferase Eis family.</text>
</comment>
<keyword evidence="2 4" id="KW-0808">Transferase</keyword>
<dbReference type="Gene3D" id="3.30.1050.10">
    <property type="entry name" value="SCP2 sterol-binding domain"/>
    <property type="match status" value="1"/>
</dbReference>
<dbReference type="SUPFAM" id="SSF55718">
    <property type="entry name" value="SCP-like"/>
    <property type="match status" value="1"/>
</dbReference>
<feature type="domain" description="N-acetyltransferase" evidence="5">
    <location>
        <begin position="4"/>
        <end position="198"/>
    </location>
</feature>
<evidence type="ECO:0000313" key="6">
    <source>
        <dbReference type="EMBL" id="GAA4034607.1"/>
    </source>
</evidence>
<keyword evidence="3 4" id="KW-0012">Acyltransferase</keyword>
<dbReference type="PANTHER" id="PTHR37817">
    <property type="entry name" value="N-ACETYLTRANSFERASE EIS"/>
    <property type="match status" value="1"/>
</dbReference>
<organism evidence="6 7">
    <name type="scientific">Allokutzneria multivorans</name>
    <dbReference type="NCBI Taxonomy" id="1142134"/>
    <lineage>
        <taxon>Bacteria</taxon>
        <taxon>Bacillati</taxon>
        <taxon>Actinomycetota</taxon>
        <taxon>Actinomycetes</taxon>
        <taxon>Pseudonocardiales</taxon>
        <taxon>Pseudonocardiaceae</taxon>
        <taxon>Allokutzneria</taxon>
    </lineage>
</organism>
<dbReference type="RefSeq" id="WP_344884959.1">
    <property type="nucleotide sequence ID" value="NZ_BAABAL010000026.1"/>
</dbReference>
<comment type="subunit">
    <text evidence="4">Homohexamer; trimer of dimers.</text>
</comment>
<protein>
    <submittedName>
        <fullName evidence="6">GNAT family N-acetyltransferase</fullName>
    </submittedName>
</protein>
<evidence type="ECO:0000313" key="7">
    <source>
        <dbReference type="Proteomes" id="UP001501747"/>
    </source>
</evidence>
<proteinExistence type="inferred from homology"/>
<dbReference type="PROSITE" id="PS51186">
    <property type="entry name" value="GNAT"/>
    <property type="match status" value="1"/>
</dbReference>
<dbReference type="CDD" id="cd04301">
    <property type="entry name" value="NAT_SF"/>
    <property type="match status" value="1"/>
</dbReference>
<sequence length="404" mass="44567">MSDYQIRLLEESETRAAHTVFLGSMHNAPASDESWELGSRGYPTQRCFGAFRAGRIVGSAQSFPSTMAVPGGAVLPLAAVSRVGVRADHTRRGVLTELMRAQLRQIRELGEPLASLHASESVIYGRFGYGVACRGRTVEVEASRGRPVPPLPGVGEVRILDTEELATELPRIYERIGLHRPGMMSRPRGWWLMQLERRLALKERIIAIVHSGPDGDDGYALYETTMVDAAPDRQDRRIDVFDMHGVSLGVVLGLWRFLLGADLVRSVRAWLRPLDEPVELILPNRGDCRTANLEDETWLRLVDVPTALAARTYGVAEPVVLEVHDRFLPENSGRYRVGKDGVERTDAPADLELPVDALAMLFLGDLPASQLAATGKLVPHEPAALERADRLFSTARSPHSGTFF</sequence>
<gene>
    <name evidence="6" type="ORF">GCM10022247_69790</name>
</gene>